<evidence type="ECO:0000256" key="3">
    <source>
        <dbReference type="ARBA" id="ARBA00022989"/>
    </source>
</evidence>
<feature type="transmembrane region" description="Helical" evidence="5">
    <location>
        <begin position="173"/>
        <end position="192"/>
    </location>
</feature>
<feature type="non-terminal residue" evidence="7">
    <location>
        <position position="193"/>
    </location>
</feature>
<dbReference type="PANTHER" id="PTHR37422:SF23">
    <property type="entry name" value="TEICHURONIC ACID BIOSYNTHESIS PROTEIN TUAE"/>
    <property type="match status" value="1"/>
</dbReference>
<protein>
    <recommendedName>
        <fullName evidence="6">O-antigen ligase-related domain-containing protein</fullName>
    </recommendedName>
</protein>
<keyword evidence="3 5" id="KW-1133">Transmembrane helix</keyword>
<feature type="transmembrane region" description="Helical" evidence="5">
    <location>
        <begin position="78"/>
        <end position="97"/>
    </location>
</feature>
<reference evidence="7" key="1">
    <citation type="journal article" date="2014" name="Front. Microbiol.">
        <title>High frequency of phylogenetically diverse reductive dehalogenase-homologous genes in deep subseafloor sedimentary metagenomes.</title>
        <authorList>
            <person name="Kawai M."/>
            <person name="Futagami T."/>
            <person name="Toyoda A."/>
            <person name="Takaki Y."/>
            <person name="Nishi S."/>
            <person name="Hori S."/>
            <person name="Arai W."/>
            <person name="Tsubouchi T."/>
            <person name="Morono Y."/>
            <person name="Uchiyama I."/>
            <person name="Ito T."/>
            <person name="Fujiyama A."/>
            <person name="Inagaki F."/>
            <person name="Takami H."/>
        </authorList>
    </citation>
    <scope>NUCLEOTIDE SEQUENCE</scope>
    <source>
        <strain evidence="7">Expedition CK06-06</strain>
    </source>
</reference>
<evidence type="ECO:0000259" key="6">
    <source>
        <dbReference type="Pfam" id="PF04932"/>
    </source>
</evidence>
<dbReference type="Pfam" id="PF04932">
    <property type="entry name" value="Wzy_C"/>
    <property type="match status" value="1"/>
</dbReference>
<sequence>AAGTLLLAIPFGVYLSWVWRRAGRTVPVILSIGATWIITGGLLMTGSRGAWLGLVGASLIAGLVWIQRRWFFNPHDRSFFWITASLGAITFVIYLILTSSLGVLVNQIPDPTGSLVSRTLLWRQGMSLIRDYPFTGGGLKTFWLVHPTYALLSNLRFLQHTHNSFLEIWIEQGILGALALLAGTLVVATWAWD</sequence>
<comment type="subcellular location">
    <subcellularLocation>
        <location evidence="1">Membrane</location>
        <topology evidence="1">Multi-pass membrane protein</topology>
    </subcellularLocation>
</comment>
<dbReference type="PANTHER" id="PTHR37422">
    <property type="entry name" value="TEICHURONIC ACID BIOSYNTHESIS PROTEIN TUAE"/>
    <property type="match status" value="1"/>
</dbReference>
<dbReference type="InterPro" id="IPR007016">
    <property type="entry name" value="O-antigen_ligase-rel_domated"/>
</dbReference>
<dbReference type="InterPro" id="IPR051533">
    <property type="entry name" value="WaaL-like"/>
</dbReference>
<comment type="caution">
    <text evidence="7">The sequence shown here is derived from an EMBL/GenBank/DDBJ whole genome shotgun (WGS) entry which is preliminary data.</text>
</comment>
<keyword evidence="2 5" id="KW-0812">Transmembrane</keyword>
<accession>X1GBG8</accession>
<feature type="transmembrane region" description="Helical" evidence="5">
    <location>
        <begin position="49"/>
        <end position="66"/>
    </location>
</feature>
<dbReference type="EMBL" id="BARU01013619">
    <property type="protein sequence ID" value="GAH38934.1"/>
    <property type="molecule type" value="Genomic_DNA"/>
</dbReference>
<evidence type="ECO:0000256" key="5">
    <source>
        <dbReference type="SAM" id="Phobius"/>
    </source>
</evidence>
<dbReference type="AlphaFoldDB" id="X1GBG8"/>
<keyword evidence="4 5" id="KW-0472">Membrane</keyword>
<evidence type="ECO:0000313" key="7">
    <source>
        <dbReference type="EMBL" id="GAH38934.1"/>
    </source>
</evidence>
<gene>
    <name evidence="7" type="ORF">S03H2_24493</name>
</gene>
<evidence type="ECO:0000256" key="2">
    <source>
        <dbReference type="ARBA" id="ARBA00022692"/>
    </source>
</evidence>
<name>X1GBG8_9ZZZZ</name>
<organism evidence="7">
    <name type="scientific">marine sediment metagenome</name>
    <dbReference type="NCBI Taxonomy" id="412755"/>
    <lineage>
        <taxon>unclassified sequences</taxon>
        <taxon>metagenomes</taxon>
        <taxon>ecological metagenomes</taxon>
    </lineage>
</organism>
<proteinExistence type="predicted"/>
<evidence type="ECO:0000256" key="4">
    <source>
        <dbReference type="ARBA" id="ARBA00023136"/>
    </source>
</evidence>
<evidence type="ECO:0000256" key="1">
    <source>
        <dbReference type="ARBA" id="ARBA00004141"/>
    </source>
</evidence>
<feature type="non-terminal residue" evidence="7">
    <location>
        <position position="1"/>
    </location>
</feature>
<dbReference type="GO" id="GO:0016020">
    <property type="term" value="C:membrane"/>
    <property type="evidence" value="ECO:0007669"/>
    <property type="project" value="UniProtKB-SubCell"/>
</dbReference>
<feature type="domain" description="O-antigen ligase-related" evidence="6">
    <location>
        <begin position="34"/>
        <end position="181"/>
    </location>
</feature>
<feature type="transmembrane region" description="Helical" evidence="5">
    <location>
        <begin position="25"/>
        <end position="43"/>
    </location>
</feature>